<evidence type="ECO:0000259" key="5">
    <source>
        <dbReference type="PROSITE" id="PS01124"/>
    </source>
</evidence>
<dbReference type="SUPFAM" id="SSF46689">
    <property type="entry name" value="Homeodomain-like"/>
    <property type="match status" value="1"/>
</dbReference>
<reference evidence="6 7" key="1">
    <citation type="submission" date="2024-09" db="EMBL/GenBank/DDBJ databases">
        <authorList>
            <person name="Sun Q."/>
            <person name="Mori K."/>
        </authorList>
    </citation>
    <scope>NUCLEOTIDE SEQUENCE [LARGE SCALE GENOMIC DNA]</scope>
    <source>
        <strain evidence="6 7">CECT 9424</strain>
    </source>
</reference>
<keyword evidence="2" id="KW-0238">DNA-binding</keyword>
<gene>
    <name evidence="6" type="ORF">ACFFU4_11785</name>
</gene>
<feature type="compositionally biased region" description="Low complexity" evidence="4">
    <location>
        <begin position="261"/>
        <end position="274"/>
    </location>
</feature>
<protein>
    <submittedName>
        <fullName evidence="6">Helix-turn-helix domain-containing protein</fullName>
    </submittedName>
</protein>
<dbReference type="InterPro" id="IPR018060">
    <property type="entry name" value="HTH_AraC"/>
</dbReference>
<organism evidence="6 7">
    <name type="scientific">Roseovarius ramblicola</name>
    <dbReference type="NCBI Taxonomy" id="2022336"/>
    <lineage>
        <taxon>Bacteria</taxon>
        <taxon>Pseudomonadati</taxon>
        <taxon>Pseudomonadota</taxon>
        <taxon>Alphaproteobacteria</taxon>
        <taxon>Rhodobacterales</taxon>
        <taxon>Roseobacteraceae</taxon>
        <taxon>Roseovarius</taxon>
    </lineage>
</organism>
<dbReference type="InterPro" id="IPR050204">
    <property type="entry name" value="AraC_XylS_family_regulators"/>
</dbReference>
<comment type="caution">
    <text evidence="6">The sequence shown here is derived from an EMBL/GenBank/DDBJ whole genome shotgun (WGS) entry which is preliminary data.</text>
</comment>
<dbReference type="InterPro" id="IPR037923">
    <property type="entry name" value="HTH-like"/>
</dbReference>
<dbReference type="PROSITE" id="PS01124">
    <property type="entry name" value="HTH_ARAC_FAMILY_2"/>
    <property type="match status" value="1"/>
</dbReference>
<dbReference type="SMART" id="SM00342">
    <property type="entry name" value="HTH_ARAC"/>
    <property type="match status" value="1"/>
</dbReference>
<accession>A0ABV5I161</accession>
<dbReference type="Pfam" id="PF12833">
    <property type="entry name" value="HTH_18"/>
    <property type="match status" value="1"/>
</dbReference>
<keyword evidence="7" id="KW-1185">Reference proteome</keyword>
<dbReference type="PANTHER" id="PTHR46796:SF6">
    <property type="entry name" value="ARAC SUBFAMILY"/>
    <property type="match status" value="1"/>
</dbReference>
<dbReference type="Gene3D" id="1.10.10.60">
    <property type="entry name" value="Homeodomain-like"/>
    <property type="match status" value="1"/>
</dbReference>
<evidence type="ECO:0000256" key="3">
    <source>
        <dbReference type="ARBA" id="ARBA00023163"/>
    </source>
</evidence>
<evidence type="ECO:0000313" key="7">
    <source>
        <dbReference type="Proteomes" id="UP001589670"/>
    </source>
</evidence>
<proteinExistence type="predicted"/>
<evidence type="ECO:0000256" key="2">
    <source>
        <dbReference type="ARBA" id="ARBA00023125"/>
    </source>
</evidence>
<evidence type="ECO:0000313" key="6">
    <source>
        <dbReference type="EMBL" id="MFB9150428.1"/>
    </source>
</evidence>
<name>A0ABV5I161_9RHOB</name>
<evidence type="ECO:0000256" key="4">
    <source>
        <dbReference type="SAM" id="MobiDB-lite"/>
    </source>
</evidence>
<dbReference type="EMBL" id="JBHMEC010000017">
    <property type="protein sequence ID" value="MFB9150428.1"/>
    <property type="molecule type" value="Genomic_DNA"/>
</dbReference>
<dbReference type="InterPro" id="IPR009057">
    <property type="entry name" value="Homeodomain-like_sf"/>
</dbReference>
<dbReference type="RefSeq" id="WP_377069966.1">
    <property type="nucleotide sequence ID" value="NZ_JBHMEC010000017.1"/>
</dbReference>
<feature type="region of interest" description="Disordered" evidence="4">
    <location>
        <begin position="253"/>
        <end position="274"/>
    </location>
</feature>
<sequence>MDHAKVMTLVQWAHGAEWRLTLQHSCPHHALVWMTRGQGIAMVEGVRRGIGVHNALVLPAGTMFSLDPGKTGFGLVCEMPAQAAAPMPDRPEHLRVRDVMGQNELTAIFEAMQREQNDARPFSEEAVDAQAALMSVWLRRAMLSQPEEPAPGAAERLVRAYAALIERHHAGTRSMADHARTLGVTPTHLTRVCRRLSGLSAAELLTERSLHAARDLIEAGERPMAHIAADLGFGSAAYFSRFILHHTGKTPSDLRSDARARAASPAAATARHVI</sequence>
<dbReference type="SUPFAM" id="SSF51215">
    <property type="entry name" value="Regulatory protein AraC"/>
    <property type="match status" value="1"/>
</dbReference>
<keyword evidence="3" id="KW-0804">Transcription</keyword>
<feature type="domain" description="HTH araC/xylS-type" evidence="5">
    <location>
        <begin position="159"/>
        <end position="257"/>
    </location>
</feature>
<dbReference type="PANTHER" id="PTHR46796">
    <property type="entry name" value="HTH-TYPE TRANSCRIPTIONAL ACTIVATOR RHAS-RELATED"/>
    <property type="match status" value="1"/>
</dbReference>
<keyword evidence="1" id="KW-0805">Transcription regulation</keyword>
<dbReference type="Proteomes" id="UP001589670">
    <property type="component" value="Unassembled WGS sequence"/>
</dbReference>
<evidence type="ECO:0000256" key="1">
    <source>
        <dbReference type="ARBA" id="ARBA00023015"/>
    </source>
</evidence>